<keyword evidence="5" id="KW-0862">Zinc</keyword>
<gene>
    <name evidence="8" type="primary">Znf16_0</name>
    <name evidence="8" type="ORF">BRALEP_R07134</name>
</gene>
<dbReference type="GO" id="GO:0008270">
    <property type="term" value="F:zinc ion binding"/>
    <property type="evidence" value="ECO:0007669"/>
    <property type="project" value="UniProtKB-KW"/>
</dbReference>
<evidence type="ECO:0000259" key="7">
    <source>
        <dbReference type="PROSITE" id="PS50157"/>
    </source>
</evidence>
<keyword evidence="2" id="KW-0479">Metal-binding</keyword>
<evidence type="ECO:0000256" key="6">
    <source>
        <dbReference type="PROSITE-ProRule" id="PRU00042"/>
    </source>
</evidence>
<dbReference type="Pfam" id="PF00096">
    <property type="entry name" value="zf-C2H2"/>
    <property type="match status" value="2"/>
</dbReference>
<dbReference type="PANTHER" id="PTHR23226">
    <property type="entry name" value="ZINC FINGER AND SCAN DOMAIN-CONTAINING"/>
    <property type="match status" value="1"/>
</dbReference>
<dbReference type="AlphaFoldDB" id="A0A7L2VBZ5"/>
<dbReference type="SUPFAM" id="SSF57667">
    <property type="entry name" value="beta-beta-alpha zinc fingers"/>
    <property type="match status" value="1"/>
</dbReference>
<dbReference type="Proteomes" id="UP000520535">
    <property type="component" value="Unassembled WGS sequence"/>
</dbReference>
<dbReference type="FunFam" id="3.30.160.60:FF:000135">
    <property type="entry name" value="Zinc finger protein 358"/>
    <property type="match status" value="1"/>
</dbReference>
<dbReference type="PROSITE" id="PS00028">
    <property type="entry name" value="ZINC_FINGER_C2H2_1"/>
    <property type="match status" value="2"/>
</dbReference>
<comment type="caution">
    <text evidence="8">The sequence shown here is derived from an EMBL/GenBank/DDBJ whole genome shotgun (WGS) entry which is preliminary data.</text>
</comment>
<reference evidence="8 9" key="1">
    <citation type="submission" date="2019-09" db="EMBL/GenBank/DDBJ databases">
        <title>Bird 10,000 Genomes (B10K) Project - Family phase.</title>
        <authorList>
            <person name="Zhang G."/>
        </authorList>
    </citation>
    <scope>NUCLEOTIDE SEQUENCE [LARGE SCALE GENOMIC DNA]</scope>
    <source>
        <strain evidence="8">B10K-DU-012-52</strain>
    </source>
</reference>
<feature type="domain" description="C2H2-type" evidence="7">
    <location>
        <begin position="27"/>
        <end position="54"/>
    </location>
</feature>
<dbReference type="InterPro" id="IPR036236">
    <property type="entry name" value="Znf_C2H2_sf"/>
</dbReference>
<dbReference type="OrthoDB" id="6077919at2759"/>
<dbReference type="SMART" id="SM00355">
    <property type="entry name" value="ZnF_C2H2"/>
    <property type="match status" value="2"/>
</dbReference>
<evidence type="ECO:0000256" key="2">
    <source>
        <dbReference type="ARBA" id="ARBA00022723"/>
    </source>
</evidence>
<evidence type="ECO:0000256" key="1">
    <source>
        <dbReference type="ARBA" id="ARBA00006991"/>
    </source>
</evidence>
<dbReference type="GO" id="GO:0000981">
    <property type="term" value="F:DNA-binding transcription factor activity, RNA polymerase II-specific"/>
    <property type="evidence" value="ECO:0007669"/>
    <property type="project" value="TreeGrafter"/>
</dbReference>
<evidence type="ECO:0000256" key="3">
    <source>
        <dbReference type="ARBA" id="ARBA00022737"/>
    </source>
</evidence>
<proteinExistence type="inferred from homology"/>
<dbReference type="PROSITE" id="PS50157">
    <property type="entry name" value="ZINC_FINGER_C2H2_2"/>
    <property type="match status" value="2"/>
</dbReference>
<organism evidence="8 9">
    <name type="scientific">Brachypteracias leptosomus</name>
    <name type="common">short-legged ground-roller</name>
    <dbReference type="NCBI Taxonomy" id="135165"/>
    <lineage>
        <taxon>Eukaryota</taxon>
        <taxon>Metazoa</taxon>
        <taxon>Chordata</taxon>
        <taxon>Craniata</taxon>
        <taxon>Vertebrata</taxon>
        <taxon>Euteleostomi</taxon>
        <taxon>Archelosauria</taxon>
        <taxon>Archosauria</taxon>
        <taxon>Dinosauria</taxon>
        <taxon>Saurischia</taxon>
        <taxon>Theropoda</taxon>
        <taxon>Coelurosauria</taxon>
        <taxon>Aves</taxon>
        <taxon>Neognathae</taxon>
        <taxon>Neoaves</taxon>
        <taxon>Telluraves</taxon>
        <taxon>Coraciimorphae</taxon>
        <taxon>Coraciiformes</taxon>
        <taxon>Brachypteraciidae</taxon>
        <taxon>Brachypteracias</taxon>
    </lineage>
</organism>
<feature type="non-terminal residue" evidence="8">
    <location>
        <position position="1"/>
    </location>
</feature>
<keyword evidence="9" id="KW-1185">Reference proteome</keyword>
<evidence type="ECO:0000313" key="8">
    <source>
        <dbReference type="EMBL" id="NXS55573.1"/>
    </source>
</evidence>
<feature type="non-terminal residue" evidence="8">
    <location>
        <position position="54"/>
    </location>
</feature>
<keyword evidence="4 6" id="KW-0863">Zinc-finger</keyword>
<dbReference type="Gene3D" id="3.30.160.60">
    <property type="entry name" value="Classic Zinc Finger"/>
    <property type="match status" value="2"/>
</dbReference>
<protein>
    <submittedName>
        <fullName evidence="8">ZNF16 protein</fullName>
    </submittedName>
</protein>
<sequence>CPDCGKRMSNRYSLIQHHLAHTGEKPYVCLDCGKSYSHSSTLIQHRRAHTGEKP</sequence>
<evidence type="ECO:0000256" key="5">
    <source>
        <dbReference type="ARBA" id="ARBA00022833"/>
    </source>
</evidence>
<dbReference type="EMBL" id="VYZX01011352">
    <property type="protein sequence ID" value="NXS55573.1"/>
    <property type="molecule type" value="Genomic_DNA"/>
</dbReference>
<dbReference type="GO" id="GO:0000978">
    <property type="term" value="F:RNA polymerase II cis-regulatory region sequence-specific DNA binding"/>
    <property type="evidence" value="ECO:0007669"/>
    <property type="project" value="TreeGrafter"/>
</dbReference>
<evidence type="ECO:0000256" key="4">
    <source>
        <dbReference type="ARBA" id="ARBA00022771"/>
    </source>
</evidence>
<accession>A0A7L2VBZ5</accession>
<name>A0A7L2VBZ5_9AVES</name>
<keyword evidence="3" id="KW-0677">Repeat</keyword>
<dbReference type="InterPro" id="IPR013087">
    <property type="entry name" value="Znf_C2H2_type"/>
</dbReference>
<feature type="domain" description="C2H2-type" evidence="7">
    <location>
        <begin position="1"/>
        <end position="26"/>
    </location>
</feature>
<comment type="similarity">
    <text evidence="1">Belongs to the krueppel C2H2-type zinc-finger protein family.</text>
</comment>
<dbReference type="PANTHER" id="PTHR23226:SF405">
    <property type="entry name" value="GASTRULA ZINC FINGER PROTEIN XLCGF26.1-LIKE-RELATED"/>
    <property type="match status" value="1"/>
</dbReference>
<evidence type="ECO:0000313" key="9">
    <source>
        <dbReference type="Proteomes" id="UP000520535"/>
    </source>
</evidence>